<protein>
    <submittedName>
        <fullName evidence="1">Uncharacterized protein</fullName>
    </submittedName>
</protein>
<comment type="caution">
    <text evidence="1">The sequence shown here is derived from an EMBL/GenBank/DDBJ whole genome shotgun (WGS) entry which is preliminary data.</text>
</comment>
<accession>A0ABV8IVD4</accession>
<reference evidence="2" key="1">
    <citation type="journal article" date="2019" name="Int. J. Syst. Evol. Microbiol.">
        <title>The Global Catalogue of Microorganisms (GCM) 10K type strain sequencing project: providing services to taxonomists for standard genome sequencing and annotation.</title>
        <authorList>
            <consortium name="The Broad Institute Genomics Platform"/>
            <consortium name="The Broad Institute Genome Sequencing Center for Infectious Disease"/>
            <person name="Wu L."/>
            <person name="Ma J."/>
        </authorList>
    </citation>
    <scope>NUCLEOTIDE SEQUENCE [LARGE SCALE GENOMIC DNA]</scope>
    <source>
        <strain evidence="2">TBRC 5832</strain>
    </source>
</reference>
<gene>
    <name evidence="1" type="ORF">ACFO0C_18770</name>
</gene>
<proteinExistence type="predicted"/>
<organism evidence="1 2">
    <name type="scientific">Actinoplanes subglobosus</name>
    <dbReference type="NCBI Taxonomy" id="1547892"/>
    <lineage>
        <taxon>Bacteria</taxon>
        <taxon>Bacillati</taxon>
        <taxon>Actinomycetota</taxon>
        <taxon>Actinomycetes</taxon>
        <taxon>Micromonosporales</taxon>
        <taxon>Micromonosporaceae</taxon>
        <taxon>Actinoplanes</taxon>
    </lineage>
</organism>
<sequence length="221" mass="24459">MGRWLATVRFPDGTERYAEYSTVVEALVGPLRPQACRIGGTLPSGNQCYRDEAVGEPLPHDRDAPLSPTGELMLVTVTTQPDDDVWHALYCPSRALVVGPNSGFYRYALQEDYDLIRDDDGVRHLCRWASTPAVCGAEPAGEPLGLHFPSPGMHWNEETDGPYPTSPPAADLYAEWGAGDLCRTCLVTWVVEPEPAAWTPEPEPVAPKSTWWTRLRRAWQG</sequence>
<dbReference type="EMBL" id="JBHSBL010000017">
    <property type="protein sequence ID" value="MFC4066985.1"/>
    <property type="molecule type" value="Genomic_DNA"/>
</dbReference>
<dbReference type="Proteomes" id="UP001595867">
    <property type="component" value="Unassembled WGS sequence"/>
</dbReference>
<dbReference type="RefSeq" id="WP_378067947.1">
    <property type="nucleotide sequence ID" value="NZ_JBHSBL010000017.1"/>
</dbReference>
<evidence type="ECO:0000313" key="2">
    <source>
        <dbReference type="Proteomes" id="UP001595867"/>
    </source>
</evidence>
<keyword evidence="2" id="KW-1185">Reference proteome</keyword>
<evidence type="ECO:0000313" key="1">
    <source>
        <dbReference type="EMBL" id="MFC4066985.1"/>
    </source>
</evidence>
<name>A0ABV8IVD4_9ACTN</name>